<dbReference type="EMBL" id="JACXZS010000001">
    <property type="protein sequence ID" value="MBD3940390.1"/>
    <property type="molecule type" value="Genomic_DNA"/>
</dbReference>
<name>A0ABR8NI82_9MICO</name>
<protein>
    <submittedName>
        <fullName evidence="2">Uncharacterized protein</fullName>
    </submittedName>
</protein>
<evidence type="ECO:0000313" key="2">
    <source>
        <dbReference type="EMBL" id="MBD3940390.1"/>
    </source>
</evidence>
<dbReference type="Proteomes" id="UP000598426">
    <property type="component" value="Unassembled WGS sequence"/>
</dbReference>
<accession>A0ABR8NI82</accession>
<feature type="region of interest" description="Disordered" evidence="1">
    <location>
        <begin position="35"/>
        <end position="55"/>
    </location>
</feature>
<evidence type="ECO:0000256" key="1">
    <source>
        <dbReference type="SAM" id="MobiDB-lite"/>
    </source>
</evidence>
<organism evidence="2 3">
    <name type="scientific">Microbacterium helvum</name>
    <dbReference type="NCBI Taxonomy" id="2773713"/>
    <lineage>
        <taxon>Bacteria</taxon>
        <taxon>Bacillati</taxon>
        <taxon>Actinomycetota</taxon>
        <taxon>Actinomycetes</taxon>
        <taxon>Micrococcales</taxon>
        <taxon>Microbacteriaceae</taxon>
        <taxon>Microbacterium</taxon>
    </lineage>
</organism>
<sequence length="79" mass="8673">MFAVFAAEQQYHHDTRTREQERLILAAIRERSTPVPALGGTIAPSRRHGATPVRPQRAAWPRPIGVHAHDDAGANCVLA</sequence>
<gene>
    <name evidence="2" type="ORF">IF188_01585</name>
</gene>
<evidence type="ECO:0000313" key="3">
    <source>
        <dbReference type="Proteomes" id="UP000598426"/>
    </source>
</evidence>
<proteinExistence type="predicted"/>
<dbReference type="RefSeq" id="WP_191170020.1">
    <property type="nucleotide sequence ID" value="NZ_JACXZS010000001.1"/>
</dbReference>
<keyword evidence="3" id="KW-1185">Reference proteome</keyword>
<comment type="caution">
    <text evidence="2">The sequence shown here is derived from an EMBL/GenBank/DDBJ whole genome shotgun (WGS) entry which is preliminary data.</text>
</comment>
<reference evidence="2 3" key="1">
    <citation type="submission" date="2020-09" db="EMBL/GenBank/DDBJ databases">
        <title>Isolation and identification of active actinomycetes.</title>
        <authorList>
            <person name="Li X."/>
        </authorList>
    </citation>
    <scope>NUCLEOTIDE SEQUENCE [LARGE SCALE GENOMIC DNA]</scope>
    <source>
        <strain evidence="2 3">NEAU-LLC</strain>
    </source>
</reference>